<reference evidence="2 3" key="1">
    <citation type="journal article" date="2010" name="Cell">
        <title>The genome of Naegleria gruberi illuminates early eukaryotic versatility.</title>
        <authorList>
            <person name="Fritz-Laylin L.K."/>
            <person name="Prochnik S.E."/>
            <person name="Ginger M.L."/>
            <person name="Dacks J.B."/>
            <person name="Carpenter M.L."/>
            <person name="Field M.C."/>
            <person name="Kuo A."/>
            <person name="Paredez A."/>
            <person name="Chapman J."/>
            <person name="Pham J."/>
            <person name="Shu S."/>
            <person name="Neupane R."/>
            <person name="Cipriano M."/>
            <person name="Mancuso J."/>
            <person name="Tu H."/>
            <person name="Salamov A."/>
            <person name="Lindquist E."/>
            <person name="Shapiro H."/>
            <person name="Lucas S."/>
            <person name="Grigoriev I.V."/>
            <person name="Cande W.Z."/>
            <person name="Fulton C."/>
            <person name="Rokhsar D.S."/>
            <person name="Dawson S.C."/>
        </authorList>
    </citation>
    <scope>NUCLEOTIDE SEQUENCE [LARGE SCALE GENOMIC DNA]</scope>
    <source>
        <strain evidence="2 3">NEG-M</strain>
    </source>
</reference>
<evidence type="ECO:0000313" key="2">
    <source>
        <dbReference type="EMBL" id="EFC48387.1"/>
    </source>
</evidence>
<organism evidence="3">
    <name type="scientific">Naegleria gruberi</name>
    <name type="common">Amoeba</name>
    <dbReference type="NCBI Taxonomy" id="5762"/>
    <lineage>
        <taxon>Eukaryota</taxon>
        <taxon>Discoba</taxon>
        <taxon>Heterolobosea</taxon>
        <taxon>Tetramitia</taxon>
        <taxon>Eutetramitia</taxon>
        <taxon>Vahlkampfiidae</taxon>
        <taxon>Naegleria</taxon>
    </lineage>
</organism>
<feature type="region of interest" description="Disordered" evidence="1">
    <location>
        <begin position="1"/>
        <end position="22"/>
    </location>
</feature>
<keyword evidence="3" id="KW-1185">Reference proteome</keyword>
<evidence type="ECO:0000313" key="3">
    <source>
        <dbReference type="Proteomes" id="UP000006671"/>
    </source>
</evidence>
<evidence type="ECO:0000256" key="1">
    <source>
        <dbReference type="SAM" id="MobiDB-lite"/>
    </source>
</evidence>
<dbReference type="EMBL" id="GG738851">
    <property type="protein sequence ID" value="EFC48387.1"/>
    <property type="molecule type" value="Genomic_DNA"/>
</dbReference>
<dbReference type="InParanoid" id="D2V4I0"/>
<gene>
    <name evidence="2" type="ORF">NAEGRDRAFT_46635</name>
</gene>
<feature type="compositionally biased region" description="Polar residues" evidence="1">
    <location>
        <begin position="185"/>
        <end position="206"/>
    </location>
</feature>
<dbReference type="OrthoDB" id="6270329at2759"/>
<feature type="region of interest" description="Disordered" evidence="1">
    <location>
        <begin position="126"/>
        <end position="206"/>
    </location>
</feature>
<dbReference type="Proteomes" id="UP000006671">
    <property type="component" value="Unassembled WGS sequence"/>
</dbReference>
<sequence>MNTNKVVQKTKQAATHSPPIITQHNQQEMIKTSFHNHLPSVTPHSYDISQSPPPPSSASIHASGMHLASLSRYDTSSVPASSSFDRTTQQYNYHHAAQQQQSYDMTMQQQYQREHVNLHQHRYHPYQQRNPISPPSPPRNAHRGGLELHNCNTDASGSSNGGTSSGTAPMHVYSNPPSHYHHHVNNQNFRASPTSNKKSPISSEQYDTCYGQSHDVHSTAQQPLVSNNRKKIPNRSSYETHVFMNAPSIIATSNSTTQPTPQKRKNVISKQEMIKVLHLPQTQASSILGCSLSTLKRRFYELKEELGKF</sequence>
<name>D2V4I0_NAEGR</name>
<dbReference type="VEuPathDB" id="AmoebaDB:NAEGRDRAFT_46635"/>
<feature type="region of interest" description="Disordered" evidence="1">
    <location>
        <begin position="37"/>
        <end position="61"/>
    </location>
</feature>
<proteinExistence type="predicted"/>
<accession>D2V4I0</accession>
<protein>
    <submittedName>
        <fullName evidence="2">Predicted protein</fullName>
    </submittedName>
</protein>
<dbReference type="RefSeq" id="XP_002681131.1">
    <property type="nucleotide sequence ID" value="XM_002681085.1"/>
</dbReference>
<dbReference type="GeneID" id="8862144"/>
<dbReference type="KEGG" id="ngr:NAEGRDRAFT_46635"/>
<dbReference type="AlphaFoldDB" id="D2V4I0"/>